<dbReference type="InterPro" id="IPR036291">
    <property type="entry name" value="NAD(P)-bd_dom_sf"/>
</dbReference>
<dbReference type="SUPFAM" id="SSF51735">
    <property type="entry name" value="NAD(P)-binding Rossmann-fold domains"/>
    <property type="match status" value="1"/>
</dbReference>
<dbReference type="EMBL" id="SPUK01000004">
    <property type="protein sequence ID" value="TQV98190.1"/>
    <property type="molecule type" value="Genomic_DNA"/>
</dbReference>
<dbReference type="Gene3D" id="3.40.50.720">
    <property type="entry name" value="NAD(P)-binding Rossmann-like Domain"/>
    <property type="match status" value="1"/>
</dbReference>
<dbReference type="OrthoDB" id="47007at2759"/>
<dbReference type="InterPro" id="IPR002347">
    <property type="entry name" value="SDR_fam"/>
</dbReference>
<dbReference type="PANTHER" id="PTHR43639">
    <property type="entry name" value="OXIDOREDUCTASE, SHORT-CHAIN DEHYDROGENASE/REDUCTASE FAMILY (AFU_ORTHOLOGUE AFUA_5G02870)"/>
    <property type="match status" value="1"/>
</dbReference>
<dbReference type="FunFam" id="3.40.50.720:FF:000084">
    <property type="entry name" value="Short-chain dehydrogenase reductase"/>
    <property type="match status" value="1"/>
</dbReference>
<comment type="caution">
    <text evidence="4">The sequence shown here is derived from an EMBL/GenBank/DDBJ whole genome shotgun (WGS) entry which is preliminary data.</text>
</comment>
<accession>A0A545V8Z6</accession>
<organism evidence="4 5">
    <name type="scientific">Cordyceps javanica</name>
    <dbReference type="NCBI Taxonomy" id="43265"/>
    <lineage>
        <taxon>Eukaryota</taxon>
        <taxon>Fungi</taxon>
        <taxon>Dikarya</taxon>
        <taxon>Ascomycota</taxon>
        <taxon>Pezizomycotina</taxon>
        <taxon>Sordariomycetes</taxon>
        <taxon>Hypocreomycetidae</taxon>
        <taxon>Hypocreales</taxon>
        <taxon>Cordycipitaceae</taxon>
        <taxon>Cordyceps</taxon>
    </lineage>
</organism>
<reference evidence="4 5" key="1">
    <citation type="journal article" date="2019" name="Appl. Microbiol. Biotechnol.">
        <title>Genome sequence of Isaria javanica and comparative genome analysis insights into family S53 peptidase evolution in fungal entomopathogens.</title>
        <authorList>
            <person name="Lin R."/>
            <person name="Zhang X."/>
            <person name="Xin B."/>
            <person name="Zou M."/>
            <person name="Gao Y."/>
            <person name="Qin F."/>
            <person name="Hu Q."/>
            <person name="Xie B."/>
            <person name="Cheng X."/>
        </authorList>
    </citation>
    <scope>NUCLEOTIDE SEQUENCE [LARGE SCALE GENOMIC DNA]</scope>
    <source>
        <strain evidence="4 5">IJ1G</strain>
    </source>
</reference>
<dbReference type="PANTHER" id="PTHR43639:SF1">
    <property type="entry name" value="SHORT-CHAIN DEHYDROGENASE_REDUCTASE FAMILY PROTEIN"/>
    <property type="match status" value="1"/>
</dbReference>
<evidence type="ECO:0000256" key="1">
    <source>
        <dbReference type="ARBA" id="ARBA00006484"/>
    </source>
</evidence>
<comment type="similarity">
    <text evidence="1">Belongs to the short-chain dehydrogenases/reductases (SDR) family.</text>
</comment>
<dbReference type="STRING" id="43265.A0A545V8Z6"/>
<dbReference type="Pfam" id="PF13561">
    <property type="entry name" value="adh_short_C2"/>
    <property type="match status" value="1"/>
</dbReference>
<dbReference type="Proteomes" id="UP000315783">
    <property type="component" value="Unassembled WGS sequence"/>
</dbReference>
<sequence>MTDHAQFATYPSLKDRVVVLTGGSMGIGASMVEHFAVQGAQVVFLDIDDDAAAATAGRVAALGVVAHAPVYHHCDVSDIAGSLQPTAAAILAAFPRVDCLVNSAAAGMRRPTADVTPEWWARAVDVNLSHHFFLTQALLPGLRAAAPTASVVNMGSISWAVPATGLVPYTTMKAAVVGLTRTLAHELGPHGVRVNSIMPGSIATERELREVMTPEYERLVLGSQAIKRLLVPAEIARTALWLCSDDSSGMTNQSIRVDGGWT</sequence>
<keyword evidence="5" id="KW-1185">Reference proteome</keyword>
<dbReference type="GO" id="GO:0016491">
    <property type="term" value="F:oxidoreductase activity"/>
    <property type="evidence" value="ECO:0007669"/>
    <property type="project" value="UniProtKB-KW"/>
</dbReference>
<keyword evidence="3" id="KW-0560">Oxidoreductase</keyword>
<proteinExistence type="inferred from homology"/>
<dbReference type="PRINTS" id="PR00081">
    <property type="entry name" value="GDHRDH"/>
</dbReference>
<protein>
    <submittedName>
        <fullName evidence="4">Short-chain dehydrogenase/reductase SDR</fullName>
    </submittedName>
</protein>
<gene>
    <name evidence="4" type="ORF">IF1G_03933</name>
</gene>
<dbReference type="CDD" id="cd05233">
    <property type="entry name" value="SDR_c"/>
    <property type="match status" value="1"/>
</dbReference>
<keyword evidence="2" id="KW-0521">NADP</keyword>
<dbReference type="PRINTS" id="PR00080">
    <property type="entry name" value="SDRFAMILY"/>
</dbReference>
<dbReference type="AlphaFoldDB" id="A0A545V8Z6"/>
<evidence type="ECO:0000256" key="2">
    <source>
        <dbReference type="ARBA" id="ARBA00022857"/>
    </source>
</evidence>
<evidence type="ECO:0000256" key="3">
    <source>
        <dbReference type="ARBA" id="ARBA00023002"/>
    </source>
</evidence>
<evidence type="ECO:0000313" key="5">
    <source>
        <dbReference type="Proteomes" id="UP000315783"/>
    </source>
</evidence>
<evidence type="ECO:0000313" key="4">
    <source>
        <dbReference type="EMBL" id="TQV98190.1"/>
    </source>
</evidence>
<name>A0A545V8Z6_9HYPO</name>